<keyword evidence="2" id="KW-1185">Reference proteome</keyword>
<name>A0A8D0C183_SALMN</name>
<organism evidence="1 2">
    <name type="scientific">Salvator merianae</name>
    <name type="common">Argentine black and white tegu</name>
    <name type="synonym">Tupinambis merianae</name>
    <dbReference type="NCBI Taxonomy" id="96440"/>
    <lineage>
        <taxon>Eukaryota</taxon>
        <taxon>Metazoa</taxon>
        <taxon>Chordata</taxon>
        <taxon>Craniata</taxon>
        <taxon>Vertebrata</taxon>
        <taxon>Euteleostomi</taxon>
        <taxon>Lepidosauria</taxon>
        <taxon>Squamata</taxon>
        <taxon>Bifurcata</taxon>
        <taxon>Unidentata</taxon>
        <taxon>Episquamata</taxon>
        <taxon>Laterata</taxon>
        <taxon>Teiioidea</taxon>
        <taxon>Teiidae</taxon>
        <taxon>Salvator</taxon>
    </lineage>
</organism>
<accession>A0A8D0C183</accession>
<dbReference type="Proteomes" id="UP000694421">
    <property type="component" value="Unplaced"/>
</dbReference>
<dbReference type="AlphaFoldDB" id="A0A8D0C183"/>
<dbReference type="Ensembl" id="ENSSMRT00000014576.1">
    <property type="protein sequence ID" value="ENSSMRP00000012508.1"/>
    <property type="gene ID" value="ENSSMRG00000009755.1"/>
</dbReference>
<evidence type="ECO:0000313" key="1">
    <source>
        <dbReference type="Ensembl" id="ENSSMRP00000012508.1"/>
    </source>
</evidence>
<reference evidence="1" key="2">
    <citation type="submission" date="2025-09" db="UniProtKB">
        <authorList>
            <consortium name="Ensembl"/>
        </authorList>
    </citation>
    <scope>IDENTIFICATION</scope>
</reference>
<sequence>MPVIVRPYGQLQPRVKMGGLCWYGSRCTVWHIFLPQDWHERETTMGSTGRTMMQSGITFGHGTFMAIGIGIYC</sequence>
<proteinExistence type="predicted"/>
<evidence type="ECO:0000313" key="2">
    <source>
        <dbReference type="Proteomes" id="UP000694421"/>
    </source>
</evidence>
<reference evidence="1" key="1">
    <citation type="submission" date="2025-08" db="UniProtKB">
        <authorList>
            <consortium name="Ensembl"/>
        </authorList>
    </citation>
    <scope>IDENTIFICATION</scope>
</reference>
<protein>
    <submittedName>
        <fullName evidence="1">Uncharacterized protein</fullName>
    </submittedName>
</protein>